<keyword evidence="3" id="KW-1185">Reference proteome</keyword>
<evidence type="ECO:0000313" key="3">
    <source>
        <dbReference type="Proteomes" id="UP001055712"/>
    </source>
</evidence>
<evidence type="ECO:0000256" key="1">
    <source>
        <dbReference type="SAM" id="MobiDB-lite"/>
    </source>
</evidence>
<comment type="caution">
    <text evidence="2">The sequence shown here is derived from an EMBL/GenBank/DDBJ whole genome shotgun (WGS) entry which is preliminary data.</text>
</comment>
<sequence length="1354" mass="141239">MPAGELPGRVDCLGPGVWAVAFPLSQGVAELLFESASCAAQALNLLRLRLCLGSPERANQLKELIAAVQAFAAQTDGSDVADWCNEEALQELKKHSLEDLVEMLTEEALGSGGDSGLATTHGPGASGVSEAAIAAIPSTSSAAVAQEPVPAEAAAEAAAATMEESDFLGVAMCGGRWQAGFSLRLDAAAGRPCRQAHPQAQQLQAGSELEAALLRDLAVLWHGRWSALDPSTADAAAALSTVFNMPAKRYLYDAPLAAILAELPTWAELQAYLLQQQATGFLAAAAQYYHSDSQLHAAVWPDPDSSAVGTSQLPPHSEHQLAATRLDPLAGEAPNQTAGGSAATNSAAPRSKRGRLEGAAVSCDGGGGASPGKRQRMGPVAAGLLQQQRQQAQIQQQAQQQAQQKQQAQRQQQQGFQGQQPQPQQQGQQQAWRGYTGVNPVPANSNKWRALLSINTGSAGGDSTYRNTYVLEHSDPFVVAAARDVAMVWKVVVMGLDGRGADGRGKRQSLGILHAELRGNKELLAKLRTATDVPQLRTVLRQLLASGWLDQASETLRTAYSRSQAVAAATDAAAAAAAPVAVAAAEGGTLTLPSPSSLPAVGGAGHAAAACRSSPSVELVPPEPPRVTVAAAVVPADWQQQAFSYTGVNWEPSKKKWKAMFSVDRSIIGVTSNNQFVLSHSDPFVAAAARDVAMVWKVAVMGLDGRGADGRGTKQSLGLLHAELRGNEELLAKLCTATDISQLRTVLRQLLASGWLDQTSQTLRTAYLRSPAAVAPAAVAAAEGGTLPLPSPAASPAAVGAAHATACQRSGTKLPPRSLHDRLAAGILQLQRGQQQAFSYTGVNWHPNSKKWRAMLNTVTGSTEEASTYQKSCVLEHSDPFVVAVARDVAMVWKVLLMGQDGLSPDGRGKKQSLGLLHAELRGDEELLAKLRTATDVPQLRTVLRQLLASGWLDQASETLRTAYSRSQAAVAPAAVAAAEGGTLPLPSSPASPAASGPAHAAACRSSPSVALVPLEPPGVTVAATVVPADWQQRMEGWQQLAVGQSEAWAGVVASDDASWLGGDGLGAMVTGGHAMRLATASQGDSQRQKQQQQQQQDLQQQDLQQQDSKQQQQHQHQQQHSGATGGTTAEVGEQCTFPGASALLQSAASLPGTLQLPGPLLQLQSLLEHPHPAAAHSTVSAGSRPATPSAARAAAAAEAAASPPEVRVLPPAALPDVVLPVPGDVLLYCHNCRGVGGLPLLERLLVVRVLPLQYRSAGRSHACECLALARGASAQALQKEPVPRPACVRLGLSGGKWRQAAVCRKARNWCITERVPRQRFMAVMAALAKLAQGQPSAPMAAAATASTASKPAP</sequence>
<dbReference type="PANTHER" id="PTHR33590">
    <property type="entry name" value="GLUTENIN, HIGH MOLECULAR WEIGHT SUBUNIT PW212-RELATED PROTEIN"/>
    <property type="match status" value="1"/>
</dbReference>
<name>A0A9D4TFA4_CHLVU</name>
<reference evidence="2" key="1">
    <citation type="journal article" date="2019" name="Plant J.">
        <title>Chlorella vulgaris genome assembly and annotation reveals the molecular basis for metabolic acclimation to high light conditions.</title>
        <authorList>
            <person name="Cecchin M."/>
            <person name="Marcolungo L."/>
            <person name="Rossato M."/>
            <person name="Girolomoni L."/>
            <person name="Cosentino E."/>
            <person name="Cuine S."/>
            <person name="Li-Beisson Y."/>
            <person name="Delledonne M."/>
            <person name="Ballottari M."/>
        </authorList>
    </citation>
    <scope>NUCLEOTIDE SEQUENCE</scope>
    <source>
        <strain evidence="2">211/11P</strain>
    </source>
</reference>
<dbReference type="Proteomes" id="UP001055712">
    <property type="component" value="Unassembled WGS sequence"/>
</dbReference>
<feature type="region of interest" description="Disordered" evidence="1">
    <location>
        <begin position="1080"/>
        <end position="1133"/>
    </location>
</feature>
<dbReference type="EMBL" id="SIDB01000013">
    <property type="protein sequence ID" value="KAI3424170.1"/>
    <property type="molecule type" value="Genomic_DNA"/>
</dbReference>
<dbReference type="PANTHER" id="PTHR33590:SF1">
    <property type="entry name" value="PDZ DOMAIN-CONTAINING PROTEIN"/>
    <property type="match status" value="1"/>
</dbReference>
<feature type="region of interest" description="Disordered" evidence="1">
    <location>
        <begin position="1173"/>
        <end position="1205"/>
    </location>
</feature>
<feature type="compositionally biased region" description="Low complexity" evidence="1">
    <location>
        <begin position="1181"/>
        <end position="1205"/>
    </location>
</feature>
<proteinExistence type="predicted"/>
<feature type="compositionally biased region" description="Low complexity" evidence="1">
    <location>
        <begin position="337"/>
        <end position="348"/>
    </location>
</feature>
<organism evidence="2 3">
    <name type="scientific">Chlorella vulgaris</name>
    <name type="common">Green alga</name>
    <dbReference type="NCBI Taxonomy" id="3077"/>
    <lineage>
        <taxon>Eukaryota</taxon>
        <taxon>Viridiplantae</taxon>
        <taxon>Chlorophyta</taxon>
        <taxon>core chlorophytes</taxon>
        <taxon>Trebouxiophyceae</taxon>
        <taxon>Chlorellales</taxon>
        <taxon>Chlorellaceae</taxon>
        <taxon>Chlorella clade</taxon>
        <taxon>Chlorella</taxon>
    </lineage>
</organism>
<gene>
    <name evidence="2" type="ORF">D9Q98_009529</name>
</gene>
<feature type="region of interest" description="Disordered" evidence="1">
    <location>
        <begin position="409"/>
        <end position="440"/>
    </location>
</feature>
<feature type="region of interest" description="Disordered" evidence="1">
    <location>
        <begin position="330"/>
        <end position="376"/>
    </location>
</feature>
<dbReference type="OrthoDB" id="521371at2759"/>
<feature type="compositionally biased region" description="Low complexity" evidence="1">
    <location>
        <begin position="409"/>
        <end position="431"/>
    </location>
</feature>
<protein>
    <submittedName>
        <fullName evidence="2">Uncharacterized protein</fullName>
    </submittedName>
</protein>
<feature type="region of interest" description="Disordered" evidence="1">
    <location>
        <begin position="300"/>
        <end position="319"/>
    </location>
</feature>
<feature type="compositionally biased region" description="Low complexity" evidence="1">
    <location>
        <begin position="1082"/>
        <end position="1130"/>
    </location>
</feature>
<evidence type="ECO:0000313" key="2">
    <source>
        <dbReference type="EMBL" id="KAI3424170.1"/>
    </source>
</evidence>
<accession>A0A9D4TFA4</accession>
<reference evidence="2" key="2">
    <citation type="submission" date="2020-11" db="EMBL/GenBank/DDBJ databases">
        <authorList>
            <person name="Cecchin M."/>
            <person name="Marcolungo L."/>
            <person name="Rossato M."/>
            <person name="Girolomoni L."/>
            <person name="Cosentino E."/>
            <person name="Cuine S."/>
            <person name="Li-Beisson Y."/>
            <person name="Delledonne M."/>
            <person name="Ballottari M."/>
        </authorList>
    </citation>
    <scope>NUCLEOTIDE SEQUENCE</scope>
    <source>
        <strain evidence="2">211/11P</strain>
        <tissue evidence="2">Whole cell</tissue>
    </source>
</reference>